<dbReference type="Pfam" id="PF00005">
    <property type="entry name" value="ABC_tran"/>
    <property type="match status" value="1"/>
</dbReference>
<dbReference type="PROSITE" id="PS50929">
    <property type="entry name" value="ABC_TM1F"/>
    <property type="match status" value="1"/>
</dbReference>
<dbReference type="SUPFAM" id="SSF90123">
    <property type="entry name" value="ABC transporter transmembrane region"/>
    <property type="match status" value="1"/>
</dbReference>
<reference evidence="15 16" key="1">
    <citation type="submission" date="2017-02" db="EMBL/GenBank/DDBJ databases">
        <title>Streptomyces pactum ACT12 Genome sequencing and assembly.</title>
        <authorList>
            <person name="Xue Q."/>
            <person name="Yan X."/>
            <person name="Jia L."/>
            <person name="Yan H."/>
        </authorList>
    </citation>
    <scope>NUCLEOTIDE SEQUENCE [LARGE SCALE GENOMIC DNA]</scope>
    <source>
        <strain evidence="15 16">ACT12</strain>
    </source>
</reference>
<dbReference type="EMBL" id="CP019724">
    <property type="protein sequence ID" value="AQS71712.1"/>
    <property type="molecule type" value="Genomic_DNA"/>
</dbReference>
<dbReference type="SMART" id="SM00382">
    <property type="entry name" value="AAA"/>
    <property type="match status" value="1"/>
</dbReference>
<dbReference type="OrthoDB" id="9806127at2"/>
<evidence type="ECO:0000256" key="10">
    <source>
        <dbReference type="ARBA" id="ARBA00023455"/>
    </source>
</evidence>
<dbReference type="Gene3D" id="3.40.50.300">
    <property type="entry name" value="P-loop containing nucleotide triphosphate hydrolases"/>
    <property type="match status" value="1"/>
</dbReference>
<gene>
    <name evidence="14" type="ORF">B1H29_00580</name>
    <name evidence="15" type="ORF">B1H29_36480</name>
</gene>
<proteinExistence type="inferred from homology"/>
<feature type="transmembrane region" description="Helical" evidence="11">
    <location>
        <begin position="65"/>
        <end position="86"/>
    </location>
</feature>
<feature type="domain" description="ABC transmembrane type-1" evidence="13">
    <location>
        <begin position="32"/>
        <end position="316"/>
    </location>
</feature>
<evidence type="ECO:0000256" key="2">
    <source>
        <dbReference type="ARBA" id="ARBA00022448"/>
    </source>
</evidence>
<evidence type="ECO:0000256" key="3">
    <source>
        <dbReference type="ARBA" id="ARBA00022475"/>
    </source>
</evidence>
<name>A0A1S6JL36_9ACTN</name>
<dbReference type="InterPro" id="IPR039421">
    <property type="entry name" value="Type_1_exporter"/>
</dbReference>
<dbReference type="PROSITE" id="PS00211">
    <property type="entry name" value="ABC_TRANSPORTER_1"/>
    <property type="match status" value="1"/>
</dbReference>
<feature type="transmembrane region" description="Helical" evidence="11">
    <location>
        <begin position="25"/>
        <end position="45"/>
    </location>
</feature>
<comment type="similarity">
    <text evidence="10">Belongs to the ABC transporter superfamily. Siderophore-Fe(3+) uptake transporter (SIUT) (TC 3.A.1.21) family.</text>
</comment>
<keyword evidence="3" id="KW-1003">Cell membrane</keyword>
<dbReference type="EMBL" id="CP019724">
    <property type="protein sequence ID" value="AQS72449.1"/>
    <property type="molecule type" value="Genomic_DNA"/>
</dbReference>
<dbReference type="CDD" id="cd18550">
    <property type="entry name" value="ABC_6TM_exporter_like"/>
    <property type="match status" value="1"/>
</dbReference>
<evidence type="ECO:0000259" key="13">
    <source>
        <dbReference type="PROSITE" id="PS50929"/>
    </source>
</evidence>
<evidence type="ECO:0000256" key="8">
    <source>
        <dbReference type="ARBA" id="ARBA00022989"/>
    </source>
</evidence>
<organism evidence="15 16">
    <name type="scientific">Streptomyces pactum</name>
    <dbReference type="NCBI Taxonomy" id="68249"/>
    <lineage>
        <taxon>Bacteria</taxon>
        <taxon>Bacillati</taxon>
        <taxon>Actinomycetota</taxon>
        <taxon>Actinomycetes</taxon>
        <taxon>Kitasatosporales</taxon>
        <taxon>Streptomycetaceae</taxon>
        <taxon>Streptomyces</taxon>
    </lineage>
</organism>
<evidence type="ECO:0000256" key="5">
    <source>
        <dbReference type="ARBA" id="ARBA00022692"/>
    </source>
</evidence>
<keyword evidence="8 11" id="KW-1133">Transmembrane helix</keyword>
<accession>A0A1S6JL36</accession>
<dbReference type="GO" id="GO:0015421">
    <property type="term" value="F:ABC-type oligopeptide transporter activity"/>
    <property type="evidence" value="ECO:0007669"/>
    <property type="project" value="TreeGrafter"/>
</dbReference>
<dbReference type="PANTHER" id="PTHR43394">
    <property type="entry name" value="ATP-DEPENDENT PERMEASE MDL1, MITOCHONDRIAL"/>
    <property type="match status" value="1"/>
</dbReference>
<evidence type="ECO:0000259" key="12">
    <source>
        <dbReference type="PROSITE" id="PS50893"/>
    </source>
</evidence>
<dbReference type="GO" id="GO:0005886">
    <property type="term" value="C:plasma membrane"/>
    <property type="evidence" value="ECO:0007669"/>
    <property type="project" value="UniProtKB-SubCell"/>
</dbReference>
<dbReference type="GO" id="GO:0090374">
    <property type="term" value="P:oligopeptide export from mitochondrion"/>
    <property type="evidence" value="ECO:0007669"/>
    <property type="project" value="TreeGrafter"/>
</dbReference>
<dbReference type="PROSITE" id="PS50893">
    <property type="entry name" value="ABC_TRANSPORTER_2"/>
    <property type="match status" value="1"/>
</dbReference>
<dbReference type="RefSeq" id="WP_055422343.1">
    <property type="nucleotide sequence ID" value="NZ_CP019724.1"/>
</dbReference>
<dbReference type="FunFam" id="3.40.50.300:FF:000221">
    <property type="entry name" value="Multidrug ABC transporter ATP-binding protein"/>
    <property type="match status" value="1"/>
</dbReference>
<keyword evidence="16" id="KW-1185">Reference proteome</keyword>
<keyword evidence="9 11" id="KW-0472">Membrane</keyword>
<keyword evidence="5 11" id="KW-0812">Transmembrane</keyword>
<feature type="transmembrane region" description="Helical" evidence="11">
    <location>
        <begin position="253"/>
        <end position="274"/>
    </location>
</feature>
<dbReference type="InterPro" id="IPR027417">
    <property type="entry name" value="P-loop_NTPase"/>
</dbReference>
<dbReference type="AlphaFoldDB" id="A0A1S6JL36"/>
<keyword evidence="4" id="KW-0997">Cell inner membrane</keyword>
<evidence type="ECO:0000256" key="4">
    <source>
        <dbReference type="ARBA" id="ARBA00022519"/>
    </source>
</evidence>
<dbReference type="InterPro" id="IPR017871">
    <property type="entry name" value="ABC_transporter-like_CS"/>
</dbReference>
<evidence type="ECO:0000313" key="14">
    <source>
        <dbReference type="EMBL" id="AQS71712.1"/>
    </source>
</evidence>
<protein>
    <submittedName>
        <fullName evidence="15">Multidrug ABC transporter ATP-binding protein</fullName>
    </submittedName>
</protein>
<keyword evidence="2" id="KW-0813">Transport</keyword>
<dbReference type="InterPro" id="IPR011527">
    <property type="entry name" value="ABC1_TM_dom"/>
</dbReference>
<dbReference type="Pfam" id="PF00664">
    <property type="entry name" value="ABC_membrane"/>
    <property type="match status" value="1"/>
</dbReference>
<dbReference type="InterPro" id="IPR003439">
    <property type="entry name" value="ABC_transporter-like_ATP-bd"/>
</dbReference>
<dbReference type="Gene3D" id="1.20.1560.10">
    <property type="entry name" value="ABC transporter type 1, transmembrane domain"/>
    <property type="match status" value="1"/>
</dbReference>
<evidence type="ECO:0000256" key="1">
    <source>
        <dbReference type="ARBA" id="ARBA00004429"/>
    </source>
</evidence>
<dbReference type="KEGG" id="spac:B1H29_36480"/>
<evidence type="ECO:0000256" key="11">
    <source>
        <dbReference type="SAM" id="Phobius"/>
    </source>
</evidence>
<evidence type="ECO:0000313" key="16">
    <source>
        <dbReference type="Proteomes" id="UP000189443"/>
    </source>
</evidence>
<dbReference type="Proteomes" id="UP000189443">
    <property type="component" value="Chromosome"/>
</dbReference>
<evidence type="ECO:0000256" key="9">
    <source>
        <dbReference type="ARBA" id="ARBA00023136"/>
    </source>
</evidence>
<dbReference type="SUPFAM" id="SSF52540">
    <property type="entry name" value="P-loop containing nucleoside triphosphate hydrolases"/>
    <property type="match status" value="1"/>
</dbReference>
<keyword evidence="6" id="KW-0547">Nucleotide-binding</keyword>
<evidence type="ECO:0000256" key="7">
    <source>
        <dbReference type="ARBA" id="ARBA00022840"/>
    </source>
</evidence>
<dbReference type="KEGG" id="spac:B1H29_00580"/>
<dbReference type="GO" id="GO:0016887">
    <property type="term" value="F:ATP hydrolysis activity"/>
    <property type="evidence" value="ECO:0007669"/>
    <property type="project" value="InterPro"/>
</dbReference>
<dbReference type="PANTHER" id="PTHR43394:SF7">
    <property type="entry name" value="ABC TRANSPORTER B FAMILY MEMBER 28"/>
    <property type="match status" value="1"/>
</dbReference>
<dbReference type="GO" id="GO:0005524">
    <property type="term" value="F:ATP binding"/>
    <property type="evidence" value="ECO:0007669"/>
    <property type="project" value="UniProtKB-KW"/>
</dbReference>
<evidence type="ECO:0000313" key="15">
    <source>
        <dbReference type="EMBL" id="AQS72449.1"/>
    </source>
</evidence>
<keyword evidence="7 15" id="KW-0067">ATP-binding</keyword>
<feature type="domain" description="ABC transporter" evidence="12">
    <location>
        <begin position="350"/>
        <end position="585"/>
    </location>
</feature>
<dbReference type="InterPro" id="IPR003593">
    <property type="entry name" value="AAA+_ATPase"/>
</dbReference>
<sequence>MTTTGSATARVPVHKRRILKLFVPYRRSLLSVGFLVAASSLVSLVNPFLIREIIDVALPQGRTGLLSLLALGMVVVAVSNSAFNVWQTYLSARVGQLVMHDLRTAVYSHLQRMSLAFFTRTRTGEVQSRIANDIGGMQVTVTTTATALVSDVTTVITTVTAMALLDWRLTLASLVVLPGFVWVSRHVGDELRVLTRARQRQFADLSSNVQESLSVSGIMLGHTMGRSRSLSDAFAGQSRKLTDIEVRASTAGLWYQSTIWVVMAAMPAVIYWVAGLTGSGGRMSISIGALVAFATLQQILFRPAQRLLTIGLDIQSSLELFGRIFEYLDLPVDVAEPERPVVPASLRGEVRLRGVGFRYAGAQRPTLDGVEVTVPAGHSLAVVGETGSGKTTLSYLIPRLYDATSGTVTIDGVDVRDLSFDTLAAAVGVVSQETYLFHASVADNLRFAKPDASDEELVAAARVAHIHDYLMSLPDGYDTVVGERGYRFSGGEKQRLAIARAILRDPPVLVLDEATSALDTQTERSVQKAIDAASAGRTTITVAHRLSTVRNADEILVLEQGRVAERGTHDELLALGGHYATLVRRDTEMAAV</sequence>
<dbReference type="InterPro" id="IPR036640">
    <property type="entry name" value="ABC1_TM_sf"/>
</dbReference>
<comment type="subcellular location">
    <subcellularLocation>
        <location evidence="1">Cell inner membrane</location>
        <topology evidence="1">Multi-pass membrane protein</topology>
    </subcellularLocation>
</comment>
<evidence type="ECO:0000256" key="6">
    <source>
        <dbReference type="ARBA" id="ARBA00022741"/>
    </source>
</evidence>